<keyword evidence="10" id="KW-1185">Reference proteome</keyword>
<proteinExistence type="predicted"/>
<keyword evidence="2 6" id="KW-0678">Repressor</keyword>
<dbReference type="InterPro" id="IPR038933">
    <property type="entry name" value="Ovate"/>
</dbReference>
<evidence type="ECO:0000313" key="10">
    <source>
        <dbReference type="Proteomes" id="UP001318860"/>
    </source>
</evidence>
<evidence type="ECO:0000256" key="4">
    <source>
        <dbReference type="ARBA" id="ARBA00023163"/>
    </source>
</evidence>
<evidence type="ECO:0000256" key="2">
    <source>
        <dbReference type="ARBA" id="ARBA00022491"/>
    </source>
</evidence>
<dbReference type="PANTHER" id="PTHR33057:SF82">
    <property type="entry name" value="TRANSCRIPTION REPRESSOR OFP5"/>
    <property type="match status" value="1"/>
</dbReference>
<keyword evidence="4 6" id="KW-0804">Transcription</keyword>
<keyword evidence="3 6" id="KW-0805">Transcription regulation</keyword>
<dbReference type="NCBIfam" id="TIGR01568">
    <property type="entry name" value="A_thal_3678"/>
    <property type="match status" value="1"/>
</dbReference>
<protein>
    <recommendedName>
        <fullName evidence="6">Transcription repressor</fullName>
    </recommendedName>
    <alternativeName>
        <fullName evidence="6">Ovate family protein</fullName>
    </alternativeName>
</protein>
<dbReference type="Proteomes" id="UP001318860">
    <property type="component" value="Unassembled WGS sequence"/>
</dbReference>
<evidence type="ECO:0000256" key="3">
    <source>
        <dbReference type="ARBA" id="ARBA00023015"/>
    </source>
</evidence>
<comment type="subcellular location">
    <subcellularLocation>
        <location evidence="1 6">Nucleus</location>
    </subcellularLocation>
</comment>
<accession>A0ABR0UQF7</accession>
<evidence type="ECO:0000256" key="6">
    <source>
        <dbReference type="RuleBase" id="RU367028"/>
    </source>
</evidence>
<feature type="region of interest" description="Disordered" evidence="7">
    <location>
        <begin position="31"/>
        <end position="59"/>
    </location>
</feature>
<name>A0ABR0UQF7_REHGL</name>
<dbReference type="InterPro" id="IPR006458">
    <property type="entry name" value="Ovate_C"/>
</dbReference>
<evidence type="ECO:0000256" key="1">
    <source>
        <dbReference type="ARBA" id="ARBA00004123"/>
    </source>
</evidence>
<dbReference type="EMBL" id="JABTTQ020002414">
    <property type="protein sequence ID" value="KAK6124170.1"/>
    <property type="molecule type" value="Genomic_DNA"/>
</dbReference>
<reference evidence="9 10" key="1">
    <citation type="journal article" date="2021" name="Comput. Struct. Biotechnol. J.">
        <title>De novo genome assembly of the potent medicinal plant Rehmannia glutinosa using nanopore technology.</title>
        <authorList>
            <person name="Ma L."/>
            <person name="Dong C."/>
            <person name="Song C."/>
            <person name="Wang X."/>
            <person name="Zheng X."/>
            <person name="Niu Y."/>
            <person name="Chen S."/>
            <person name="Feng W."/>
        </authorList>
    </citation>
    <scope>NUCLEOTIDE SEQUENCE [LARGE SCALE GENOMIC DNA]</scope>
    <source>
        <strain evidence="9">DH-2019</strain>
    </source>
</reference>
<evidence type="ECO:0000313" key="9">
    <source>
        <dbReference type="EMBL" id="KAK6124170.1"/>
    </source>
</evidence>
<comment type="caution">
    <text evidence="9">The sequence shown here is derived from an EMBL/GenBank/DDBJ whole genome shotgun (WGS) entry which is preliminary data.</text>
</comment>
<feature type="domain" description="OVATE" evidence="8">
    <location>
        <begin position="169"/>
        <end position="228"/>
    </location>
</feature>
<evidence type="ECO:0000259" key="8">
    <source>
        <dbReference type="PROSITE" id="PS51754"/>
    </source>
</evidence>
<dbReference type="PANTHER" id="PTHR33057">
    <property type="entry name" value="TRANSCRIPTION REPRESSOR OFP7-RELATED"/>
    <property type="match status" value="1"/>
</dbReference>
<keyword evidence="5 6" id="KW-0539">Nucleus</keyword>
<dbReference type="Pfam" id="PF04844">
    <property type="entry name" value="Ovate"/>
    <property type="match status" value="1"/>
</dbReference>
<sequence>MKCGGKRFSPSASRASIISRVFQVSCFSKFKQKGGDPETSSVKKQHTGKLDFPTQSSPLPAGYREARFYSVEDDDDDDAYWSFSFHEERTEAKTGIDGINPLWNTAESQTKSACISKKSHRRKTKQNRARDCSPKTECKISVLQDTKKERTRLQKKETKGRTIYDSFAEVKSSFNPQQDFRDSMVEMISEKGITRSDELEELLACYLTLNCDGYHELIIKVFRQVCFELSTRDVY</sequence>
<organism evidence="9 10">
    <name type="scientific">Rehmannia glutinosa</name>
    <name type="common">Chinese foxglove</name>
    <dbReference type="NCBI Taxonomy" id="99300"/>
    <lineage>
        <taxon>Eukaryota</taxon>
        <taxon>Viridiplantae</taxon>
        <taxon>Streptophyta</taxon>
        <taxon>Embryophyta</taxon>
        <taxon>Tracheophyta</taxon>
        <taxon>Spermatophyta</taxon>
        <taxon>Magnoliopsida</taxon>
        <taxon>eudicotyledons</taxon>
        <taxon>Gunneridae</taxon>
        <taxon>Pentapetalae</taxon>
        <taxon>asterids</taxon>
        <taxon>lamiids</taxon>
        <taxon>Lamiales</taxon>
        <taxon>Orobanchaceae</taxon>
        <taxon>Rehmannieae</taxon>
        <taxon>Rehmannia</taxon>
    </lineage>
</organism>
<evidence type="ECO:0000256" key="5">
    <source>
        <dbReference type="ARBA" id="ARBA00023242"/>
    </source>
</evidence>
<evidence type="ECO:0000256" key="7">
    <source>
        <dbReference type="SAM" id="MobiDB-lite"/>
    </source>
</evidence>
<comment type="function">
    <text evidence="6">Transcriptional repressor that regulates multiple aspects of plant growth and development.</text>
</comment>
<dbReference type="PROSITE" id="PS51754">
    <property type="entry name" value="OVATE"/>
    <property type="match status" value="1"/>
</dbReference>
<gene>
    <name evidence="9" type="ORF">DH2020_042079</name>
</gene>